<keyword evidence="3" id="KW-1185">Reference proteome</keyword>
<evidence type="ECO:0000313" key="3">
    <source>
        <dbReference type="Proteomes" id="UP000183567"/>
    </source>
</evidence>
<evidence type="ECO:0000313" key="2">
    <source>
        <dbReference type="EMBL" id="OJA13263.1"/>
    </source>
</evidence>
<dbReference type="OrthoDB" id="2536866at2759"/>
<reference evidence="2 3" key="1">
    <citation type="submission" date="2016-03" db="EMBL/GenBank/DDBJ databases">
        <title>Comparative genomics of the ectomycorrhizal sister species Rhizopogon vinicolor and Rhizopogon vesiculosus (Basidiomycota: Boletales) reveals a divergence of the mating type B locus.</title>
        <authorList>
            <person name="Mujic A.B."/>
            <person name="Kuo A."/>
            <person name="Tritt A."/>
            <person name="Lipzen A."/>
            <person name="Chen C."/>
            <person name="Johnson J."/>
            <person name="Sharma A."/>
            <person name="Barry K."/>
            <person name="Grigoriev I.V."/>
            <person name="Spatafora J.W."/>
        </authorList>
    </citation>
    <scope>NUCLEOTIDE SEQUENCE [LARGE SCALE GENOMIC DNA]</scope>
    <source>
        <strain evidence="2 3">AM-OR11-056</strain>
    </source>
</reference>
<feature type="compositionally biased region" description="Polar residues" evidence="1">
    <location>
        <begin position="44"/>
        <end position="79"/>
    </location>
</feature>
<proteinExistence type="predicted"/>
<name>A0A1J8PXT9_9AGAM</name>
<evidence type="ECO:0000256" key="1">
    <source>
        <dbReference type="SAM" id="MobiDB-lite"/>
    </source>
</evidence>
<comment type="caution">
    <text evidence="2">The sequence shown here is derived from an EMBL/GenBank/DDBJ whole genome shotgun (WGS) entry which is preliminary data.</text>
</comment>
<feature type="region of interest" description="Disordered" evidence="1">
    <location>
        <begin position="41"/>
        <end position="80"/>
    </location>
</feature>
<dbReference type="EMBL" id="LVVM01004245">
    <property type="protein sequence ID" value="OJA13263.1"/>
    <property type="molecule type" value="Genomic_DNA"/>
</dbReference>
<gene>
    <name evidence="2" type="ORF">AZE42_10363</name>
</gene>
<protein>
    <submittedName>
        <fullName evidence="2">Uncharacterized protein</fullName>
    </submittedName>
</protein>
<dbReference type="STRING" id="180088.A0A1J8PXT9"/>
<dbReference type="AlphaFoldDB" id="A0A1J8PXT9"/>
<organism evidence="2 3">
    <name type="scientific">Rhizopogon vesiculosus</name>
    <dbReference type="NCBI Taxonomy" id="180088"/>
    <lineage>
        <taxon>Eukaryota</taxon>
        <taxon>Fungi</taxon>
        <taxon>Dikarya</taxon>
        <taxon>Basidiomycota</taxon>
        <taxon>Agaricomycotina</taxon>
        <taxon>Agaricomycetes</taxon>
        <taxon>Agaricomycetidae</taxon>
        <taxon>Boletales</taxon>
        <taxon>Suillineae</taxon>
        <taxon>Rhizopogonaceae</taxon>
        <taxon>Rhizopogon</taxon>
    </lineage>
</organism>
<sequence>MSHDSSLHLDREDSFKDLFDLMQPRSWLDDLIRDYGVREGAVHTNPTEGNIPSSSSAILRMDNSGTGSASTSKQPNGPVTRTIVDVARMRDEKLEVTAKKLVRQLKVWLSEG</sequence>
<dbReference type="Proteomes" id="UP000183567">
    <property type="component" value="Unassembled WGS sequence"/>
</dbReference>
<accession>A0A1J8PXT9</accession>